<organism evidence="2 3">
    <name type="scientific">Aureibacter tunicatorum</name>
    <dbReference type="NCBI Taxonomy" id="866807"/>
    <lineage>
        <taxon>Bacteria</taxon>
        <taxon>Pseudomonadati</taxon>
        <taxon>Bacteroidota</taxon>
        <taxon>Cytophagia</taxon>
        <taxon>Cytophagales</taxon>
        <taxon>Persicobacteraceae</taxon>
        <taxon>Aureibacter</taxon>
    </lineage>
</organism>
<protein>
    <submittedName>
        <fullName evidence="2">Uncharacterized protein</fullName>
    </submittedName>
</protein>
<dbReference type="EMBL" id="JAVDQD010000009">
    <property type="protein sequence ID" value="MDR6241510.1"/>
    <property type="molecule type" value="Genomic_DNA"/>
</dbReference>
<dbReference type="Proteomes" id="UP001185092">
    <property type="component" value="Unassembled WGS sequence"/>
</dbReference>
<evidence type="ECO:0000313" key="3">
    <source>
        <dbReference type="Proteomes" id="UP001185092"/>
    </source>
</evidence>
<feature type="transmembrane region" description="Helical" evidence="1">
    <location>
        <begin position="107"/>
        <end position="125"/>
    </location>
</feature>
<dbReference type="RefSeq" id="WP_309942343.1">
    <property type="nucleotide sequence ID" value="NZ_AP025307.1"/>
</dbReference>
<evidence type="ECO:0000313" key="2">
    <source>
        <dbReference type="EMBL" id="MDR6241510.1"/>
    </source>
</evidence>
<comment type="caution">
    <text evidence="2">The sequence shown here is derived from an EMBL/GenBank/DDBJ whole genome shotgun (WGS) entry which is preliminary data.</text>
</comment>
<accession>A0AAE4BUX7</accession>
<name>A0AAE4BUX7_9BACT</name>
<feature type="transmembrane region" description="Helical" evidence="1">
    <location>
        <begin position="18"/>
        <end position="37"/>
    </location>
</feature>
<evidence type="ECO:0000256" key="1">
    <source>
        <dbReference type="SAM" id="Phobius"/>
    </source>
</evidence>
<proteinExistence type="predicted"/>
<dbReference type="AlphaFoldDB" id="A0AAE4BUX7"/>
<keyword evidence="3" id="KW-1185">Reference proteome</keyword>
<gene>
    <name evidence="2" type="ORF">HNQ88_004597</name>
</gene>
<feature type="transmembrane region" description="Helical" evidence="1">
    <location>
        <begin position="131"/>
        <end position="151"/>
    </location>
</feature>
<keyword evidence="1" id="KW-0812">Transmembrane</keyword>
<reference evidence="2" key="1">
    <citation type="submission" date="2023-07" db="EMBL/GenBank/DDBJ databases">
        <title>Genomic Encyclopedia of Type Strains, Phase IV (KMG-IV): sequencing the most valuable type-strain genomes for metagenomic binning, comparative biology and taxonomic classification.</title>
        <authorList>
            <person name="Goeker M."/>
        </authorList>
    </citation>
    <scope>NUCLEOTIDE SEQUENCE</scope>
    <source>
        <strain evidence="2">DSM 26174</strain>
    </source>
</reference>
<keyword evidence="1" id="KW-0472">Membrane</keyword>
<keyword evidence="1" id="KW-1133">Transmembrane helix</keyword>
<sequence>MEFIKALENFTNAGKSEALFIFLPAGLFALASGIMAFKLSSNGYFMSLGITMSVIALLFLGYGSFYGYVKFKNRFEVVSKSYSLDSKQTIKDQLERMESYEAYTKKNFYGAGIIAVLALICIFAFDMKWLAGIGTGLLFLCFIVFMVEGGFSKLKSEKYLTALREISETL</sequence>
<feature type="transmembrane region" description="Helical" evidence="1">
    <location>
        <begin position="43"/>
        <end position="65"/>
    </location>
</feature>